<feature type="domain" description="Polymerase nucleotidyl transferase" evidence="10">
    <location>
        <begin position="32"/>
        <end position="91"/>
    </location>
</feature>
<evidence type="ECO:0000313" key="11">
    <source>
        <dbReference type="EMBL" id="MCP2371647.1"/>
    </source>
</evidence>
<keyword evidence="6" id="KW-0547">Nucleotide-binding</keyword>
<evidence type="ECO:0000256" key="5">
    <source>
        <dbReference type="ARBA" id="ARBA00022723"/>
    </source>
</evidence>
<proteinExistence type="inferred from homology"/>
<evidence type="ECO:0000256" key="9">
    <source>
        <dbReference type="ARBA" id="ARBA00038276"/>
    </source>
</evidence>
<evidence type="ECO:0000256" key="3">
    <source>
        <dbReference type="ARBA" id="ARBA00022679"/>
    </source>
</evidence>
<dbReference type="CDD" id="cd05403">
    <property type="entry name" value="NT_KNTase_like"/>
    <property type="match status" value="1"/>
</dbReference>
<name>A0A9X2GZR6_9MICO</name>
<dbReference type="InterPro" id="IPR002934">
    <property type="entry name" value="Polymerase_NTP_transf_dom"/>
</dbReference>
<dbReference type="GO" id="GO:0016779">
    <property type="term" value="F:nucleotidyltransferase activity"/>
    <property type="evidence" value="ECO:0007669"/>
    <property type="project" value="UniProtKB-KW"/>
</dbReference>
<dbReference type="SUPFAM" id="SSF81301">
    <property type="entry name" value="Nucleotidyltransferase"/>
    <property type="match status" value="1"/>
</dbReference>
<keyword evidence="2" id="KW-1277">Toxin-antitoxin system</keyword>
<keyword evidence="12" id="KW-1185">Reference proteome</keyword>
<comment type="cofactor">
    <cofactor evidence="1">
        <name>Mg(2+)</name>
        <dbReference type="ChEBI" id="CHEBI:18420"/>
    </cofactor>
</comment>
<accession>A0A9X2GZR6</accession>
<dbReference type="GO" id="GO:0046872">
    <property type="term" value="F:metal ion binding"/>
    <property type="evidence" value="ECO:0007669"/>
    <property type="project" value="UniProtKB-KW"/>
</dbReference>
<evidence type="ECO:0000259" key="10">
    <source>
        <dbReference type="Pfam" id="PF01909"/>
    </source>
</evidence>
<dbReference type="EMBL" id="JAMZDY010000001">
    <property type="protein sequence ID" value="MCP2371647.1"/>
    <property type="molecule type" value="Genomic_DNA"/>
</dbReference>
<sequence>MSEQSGVVRAAIAANRDALGEVLRRYRARNPRLFGSVARGDARADSDVDVLVDLDPDAGNPLLRVAGIGEEFGRILGVRVDVVADALLREPVSSTAHRDLVAL</sequence>
<evidence type="ECO:0000256" key="7">
    <source>
        <dbReference type="ARBA" id="ARBA00022840"/>
    </source>
</evidence>
<dbReference type="PANTHER" id="PTHR33571">
    <property type="entry name" value="SSL8005 PROTEIN"/>
    <property type="match status" value="1"/>
</dbReference>
<evidence type="ECO:0000256" key="1">
    <source>
        <dbReference type="ARBA" id="ARBA00001946"/>
    </source>
</evidence>
<dbReference type="PANTHER" id="PTHR33571:SF12">
    <property type="entry name" value="BSL3053 PROTEIN"/>
    <property type="match status" value="1"/>
</dbReference>
<keyword evidence="7" id="KW-0067">ATP-binding</keyword>
<dbReference type="GO" id="GO:0005524">
    <property type="term" value="F:ATP binding"/>
    <property type="evidence" value="ECO:0007669"/>
    <property type="project" value="UniProtKB-KW"/>
</dbReference>
<dbReference type="InterPro" id="IPR043519">
    <property type="entry name" value="NT_sf"/>
</dbReference>
<comment type="similarity">
    <text evidence="9">Belongs to the MntA antitoxin family.</text>
</comment>
<dbReference type="Pfam" id="PF01909">
    <property type="entry name" value="NTP_transf_2"/>
    <property type="match status" value="1"/>
</dbReference>
<organism evidence="11 12">
    <name type="scientific">Agromyces terreus</name>
    <dbReference type="NCBI Taxonomy" id="424795"/>
    <lineage>
        <taxon>Bacteria</taxon>
        <taxon>Bacillati</taxon>
        <taxon>Actinomycetota</taxon>
        <taxon>Actinomycetes</taxon>
        <taxon>Micrococcales</taxon>
        <taxon>Microbacteriaceae</taxon>
        <taxon>Agromyces</taxon>
    </lineage>
</organism>
<reference evidence="11" key="1">
    <citation type="submission" date="2022-06" db="EMBL/GenBank/DDBJ databases">
        <title>Sequencing the genomes of 1000 actinobacteria strains.</title>
        <authorList>
            <person name="Klenk H.-P."/>
        </authorList>
    </citation>
    <scope>NUCLEOTIDE SEQUENCE</scope>
    <source>
        <strain evidence="11">DSM 22016</strain>
    </source>
</reference>
<dbReference type="Gene3D" id="3.30.460.10">
    <property type="entry name" value="Beta Polymerase, domain 2"/>
    <property type="match status" value="1"/>
</dbReference>
<evidence type="ECO:0000256" key="2">
    <source>
        <dbReference type="ARBA" id="ARBA00022649"/>
    </source>
</evidence>
<evidence type="ECO:0000256" key="8">
    <source>
        <dbReference type="ARBA" id="ARBA00022842"/>
    </source>
</evidence>
<keyword evidence="5" id="KW-0479">Metal-binding</keyword>
<dbReference type="InterPro" id="IPR052038">
    <property type="entry name" value="Type-VII_TA_antitoxin"/>
</dbReference>
<evidence type="ECO:0000313" key="12">
    <source>
        <dbReference type="Proteomes" id="UP001139722"/>
    </source>
</evidence>
<protein>
    <recommendedName>
        <fullName evidence="10">Polymerase nucleotidyl transferase domain-containing protein</fullName>
    </recommendedName>
</protein>
<keyword evidence="3" id="KW-0808">Transferase</keyword>
<evidence type="ECO:0000256" key="4">
    <source>
        <dbReference type="ARBA" id="ARBA00022695"/>
    </source>
</evidence>
<gene>
    <name evidence="11" type="ORF">BJ978_002323</name>
</gene>
<evidence type="ECO:0000256" key="6">
    <source>
        <dbReference type="ARBA" id="ARBA00022741"/>
    </source>
</evidence>
<comment type="caution">
    <text evidence="11">The sequence shown here is derived from an EMBL/GenBank/DDBJ whole genome shotgun (WGS) entry which is preliminary data.</text>
</comment>
<keyword evidence="4" id="KW-0548">Nucleotidyltransferase</keyword>
<keyword evidence="8" id="KW-0460">Magnesium</keyword>
<dbReference type="AlphaFoldDB" id="A0A9X2GZR6"/>
<dbReference type="Proteomes" id="UP001139722">
    <property type="component" value="Unassembled WGS sequence"/>
</dbReference>